<proteinExistence type="predicted"/>
<reference evidence="2 3" key="1">
    <citation type="submission" date="2015-01" db="EMBL/GenBank/DDBJ databases">
        <title>Draft genome of the acidophilic iron oxidizer Acidithrix ferrooxidans strain Py-F3.</title>
        <authorList>
            <person name="Poehlein A."/>
            <person name="Eisen S."/>
            <person name="Schloemann M."/>
            <person name="Johnson B.D."/>
            <person name="Daniel R."/>
            <person name="Muehling M."/>
        </authorList>
    </citation>
    <scope>NUCLEOTIDE SEQUENCE [LARGE SCALE GENOMIC DNA]</scope>
    <source>
        <strain evidence="2 3">Py-F3</strain>
    </source>
</reference>
<keyword evidence="1" id="KW-0812">Transmembrane</keyword>
<dbReference type="AlphaFoldDB" id="A0A0D8HM77"/>
<keyword evidence="1" id="KW-1133">Transmembrane helix</keyword>
<protein>
    <submittedName>
        <fullName evidence="2">O-phthalyl amidase</fullName>
        <ecNumber evidence="2">3.5.1.79</ecNumber>
    </submittedName>
</protein>
<feature type="transmembrane region" description="Helical" evidence="1">
    <location>
        <begin position="6"/>
        <end position="23"/>
    </location>
</feature>
<dbReference type="Proteomes" id="UP000032360">
    <property type="component" value="Unassembled WGS sequence"/>
</dbReference>
<keyword evidence="3" id="KW-1185">Reference proteome</keyword>
<dbReference type="PATRIC" id="fig|1280514.3.peg.212"/>
<dbReference type="Gene3D" id="3.40.50.1820">
    <property type="entry name" value="alpha/beta hydrolase"/>
    <property type="match status" value="1"/>
</dbReference>
<accession>A0A0D8HM77</accession>
<dbReference type="SUPFAM" id="SSF101898">
    <property type="entry name" value="NHL repeat"/>
    <property type="match status" value="1"/>
</dbReference>
<keyword evidence="2" id="KW-0378">Hydrolase</keyword>
<evidence type="ECO:0000313" key="3">
    <source>
        <dbReference type="Proteomes" id="UP000032360"/>
    </source>
</evidence>
<comment type="caution">
    <text evidence="2">The sequence shown here is derived from an EMBL/GenBank/DDBJ whole genome shotgun (WGS) entry which is preliminary data.</text>
</comment>
<dbReference type="STRING" id="1280514.AXFE_01480"/>
<dbReference type="InterPro" id="IPR029058">
    <property type="entry name" value="AB_hydrolase_fold"/>
</dbReference>
<feature type="transmembrane region" description="Helical" evidence="1">
    <location>
        <begin position="43"/>
        <end position="64"/>
    </location>
</feature>
<dbReference type="EC" id="3.5.1.79" evidence="2"/>
<dbReference type="GO" id="GO:0047418">
    <property type="term" value="F:phthalyl amidase activity"/>
    <property type="evidence" value="ECO:0007669"/>
    <property type="project" value="UniProtKB-EC"/>
</dbReference>
<name>A0A0D8HM77_9ACTN</name>
<dbReference type="SUPFAM" id="SSF53474">
    <property type="entry name" value="alpha/beta-Hydrolases"/>
    <property type="match status" value="1"/>
</dbReference>
<dbReference type="EMBL" id="JXYS01000002">
    <property type="protein sequence ID" value="KJF18944.1"/>
    <property type="molecule type" value="Genomic_DNA"/>
</dbReference>
<keyword evidence="1" id="KW-0472">Membrane</keyword>
<evidence type="ECO:0000256" key="1">
    <source>
        <dbReference type="SAM" id="Phobius"/>
    </source>
</evidence>
<gene>
    <name evidence="2" type="ORF">AXFE_01480</name>
</gene>
<evidence type="ECO:0000313" key="2">
    <source>
        <dbReference type="EMBL" id="KJF18944.1"/>
    </source>
</evidence>
<sequence length="811" mass="82191">MVDAFIFMIFSSFGGFLCARTVISRTIDKRDEREYMKHLKGSLSALALLAGASIPLVNSTPVGASNSFSCATSSLATPNISAKPTVSTCTTVAPDGSKELIQIPSNFNGNLILYSHGYVFSGNPLTAVDAFSAGTASILLAEGDALAGSSYAKNGWGAVQAALVDQITTLNDAKSLIATNDPAVLGQTLSSNAVSATYATGVSLGGMITAALVQQNPSTFTGAMPACGVVGGGVTAWNRALYSEVAFKTLFDPTGSLLTTGISPGAATSNYASADAILAGALSKASSSAATAARLALVAALGSVPTWFSQAPSGTPTSTEIPFQSSATAPNLSTASGLQSALLGQADWMFYVDFPFAFGPGRSDLESVAGGNPSWTNGVNYAQVLANSPDYAEVQALYAAAGISLSSDLASIQGTTPISANPSSLHYLQSYFSFNGNIQIPVLTMHTTNDGLVPPENETSYANAVAASGNSNLLNQVYVNDPGHCAFSAAEYASGLHGLMSRVATGSWSGATPAALNAYAAKYYSDPSYNAAADSSPRTFPSNVYPAPPAFDTSGFTPGVPLGQIQSGYLLAAKDGGVFAFNGSFRGSMASVKLNAPVVGIARTPDGQGYWLVASDGGVFSFGDAKFQGSLGGTHLNAPIVGIASTPDGKGYWLVASDGGVFSFGDAKFQGSLGGTHLNAPIVGIASTPDGKGYWLVASDGGVFSFGDAKFQGSLGGTHLNAPVVGIASSGSGQGYWLVASDGGVFSFGDAKFQGSLGGTHLNAPIVGIKYYAPLNGYSLVGADGGVFNFNSSYDGGVASIHLNAPIAAIA</sequence>
<organism evidence="2 3">
    <name type="scientific">Acidithrix ferrooxidans</name>
    <dbReference type="NCBI Taxonomy" id="1280514"/>
    <lineage>
        <taxon>Bacteria</taxon>
        <taxon>Bacillati</taxon>
        <taxon>Actinomycetota</taxon>
        <taxon>Acidimicrobiia</taxon>
        <taxon>Acidimicrobiales</taxon>
        <taxon>Acidimicrobiaceae</taxon>
        <taxon>Acidithrix</taxon>
    </lineage>
</organism>